<accession>A0AAV4TTK8</accession>
<feature type="compositionally biased region" description="Polar residues" evidence="1">
    <location>
        <begin position="56"/>
        <end position="69"/>
    </location>
</feature>
<dbReference type="EMBL" id="BPLR01011855">
    <property type="protein sequence ID" value="GIY49585.1"/>
    <property type="molecule type" value="Genomic_DNA"/>
</dbReference>
<proteinExistence type="predicted"/>
<feature type="region of interest" description="Disordered" evidence="1">
    <location>
        <begin position="56"/>
        <end position="87"/>
    </location>
</feature>
<evidence type="ECO:0000313" key="3">
    <source>
        <dbReference type="Proteomes" id="UP001054945"/>
    </source>
</evidence>
<evidence type="ECO:0000256" key="1">
    <source>
        <dbReference type="SAM" id="MobiDB-lite"/>
    </source>
</evidence>
<dbReference type="AlphaFoldDB" id="A0AAV4TTK8"/>
<comment type="caution">
    <text evidence="2">The sequence shown here is derived from an EMBL/GenBank/DDBJ whole genome shotgun (WGS) entry which is preliminary data.</text>
</comment>
<reference evidence="2 3" key="1">
    <citation type="submission" date="2021-06" db="EMBL/GenBank/DDBJ databases">
        <title>Caerostris extrusa draft genome.</title>
        <authorList>
            <person name="Kono N."/>
            <person name="Arakawa K."/>
        </authorList>
    </citation>
    <scope>NUCLEOTIDE SEQUENCE [LARGE SCALE GENOMIC DNA]</scope>
</reference>
<sequence length="87" mass="10100">MIYHPTVKHTQHTMKIKNEKQFTIPPPSLMNYYFIGSFKNEKSNKNMYERKLSNAALEQSGSSPNNTRSLPPFAQTDLARLWSKPQD</sequence>
<evidence type="ECO:0000313" key="2">
    <source>
        <dbReference type="EMBL" id="GIY49585.1"/>
    </source>
</evidence>
<organism evidence="2 3">
    <name type="scientific">Caerostris extrusa</name>
    <name type="common">Bark spider</name>
    <name type="synonym">Caerostris bankana</name>
    <dbReference type="NCBI Taxonomy" id="172846"/>
    <lineage>
        <taxon>Eukaryota</taxon>
        <taxon>Metazoa</taxon>
        <taxon>Ecdysozoa</taxon>
        <taxon>Arthropoda</taxon>
        <taxon>Chelicerata</taxon>
        <taxon>Arachnida</taxon>
        <taxon>Araneae</taxon>
        <taxon>Araneomorphae</taxon>
        <taxon>Entelegynae</taxon>
        <taxon>Araneoidea</taxon>
        <taxon>Araneidae</taxon>
        <taxon>Caerostris</taxon>
    </lineage>
</organism>
<protein>
    <submittedName>
        <fullName evidence="2">Uncharacterized protein</fullName>
    </submittedName>
</protein>
<keyword evidence="3" id="KW-1185">Reference proteome</keyword>
<name>A0AAV4TTK8_CAEEX</name>
<gene>
    <name evidence="2" type="ORF">CEXT_325271</name>
</gene>
<dbReference type="Proteomes" id="UP001054945">
    <property type="component" value="Unassembled WGS sequence"/>
</dbReference>